<keyword evidence="5" id="KW-0820">tRNA-binding</keyword>
<dbReference type="PANTHER" id="PTHR10472:SF5">
    <property type="entry name" value="D-AMINOACYL-TRNA DEACYLASE 1"/>
    <property type="match status" value="1"/>
</dbReference>
<dbReference type="GO" id="GO:0000049">
    <property type="term" value="F:tRNA binding"/>
    <property type="evidence" value="ECO:0007669"/>
    <property type="project" value="UniProtKB-KW"/>
</dbReference>
<evidence type="ECO:0000256" key="4">
    <source>
        <dbReference type="ARBA" id="ARBA00048018"/>
    </source>
</evidence>
<keyword evidence="7" id="KW-1185">Reference proteome</keyword>
<keyword evidence="5" id="KW-0694">RNA-binding</keyword>
<keyword evidence="5" id="KW-0378">Hydrolase</keyword>
<reference evidence="6 7" key="1">
    <citation type="journal article" date="2017" name="Gigascience">
        <title>Draft genome of the honey bee ectoparasitic mite, Tropilaelaps mercedesae, is shaped by the parasitic life history.</title>
        <authorList>
            <person name="Dong X."/>
            <person name="Armstrong S.D."/>
            <person name="Xia D."/>
            <person name="Makepeace B.L."/>
            <person name="Darby A.C."/>
            <person name="Kadowaki T."/>
        </authorList>
    </citation>
    <scope>NUCLEOTIDE SEQUENCE [LARGE SCALE GENOMIC DNA]</scope>
    <source>
        <strain evidence="6">Wuxi-XJTLU</strain>
    </source>
</reference>
<gene>
    <name evidence="6" type="ORF">BIW11_11372</name>
</gene>
<dbReference type="InterPro" id="IPR023509">
    <property type="entry name" value="DTD-like_sf"/>
</dbReference>
<dbReference type="Proteomes" id="UP000192247">
    <property type="component" value="Unassembled WGS sequence"/>
</dbReference>
<dbReference type="AlphaFoldDB" id="A0A1V9XBV2"/>
<evidence type="ECO:0000256" key="5">
    <source>
        <dbReference type="RuleBase" id="RU003470"/>
    </source>
</evidence>
<keyword evidence="5" id="KW-0963">Cytoplasm</keyword>
<dbReference type="SUPFAM" id="SSF69500">
    <property type="entry name" value="DTD-like"/>
    <property type="match status" value="1"/>
</dbReference>
<sequence length="150" mass="17099">MRAIIQRVRTAKVTMNGELVSAIGRGLCVLLGIKNDDTTCDLEYIVRKILNIRLFDADGQRWRKSVKDKDFEVLCVSQFTLFATLKGNKPDFHQSMGGDEAKAMYTDFLRAMKEGYQEDRIKNGRFGEYMQVHIENDGPVTITLDSRATK</sequence>
<evidence type="ECO:0000256" key="1">
    <source>
        <dbReference type="ARBA" id="ARBA00009673"/>
    </source>
</evidence>
<dbReference type="PANTHER" id="PTHR10472">
    <property type="entry name" value="D-TYROSYL-TRNA TYR DEACYLASE"/>
    <property type="match status" value="1"/>
</dbReference>
<dbReference type="OrthoDB" id="275783at2759"/>
<dbReference type="EC" id="3.1.1.96" evidence="2 5"/>
<dbReference type="EMBL" id="MNPL01015989">
    <property type="protein sequence ID" value="OQR70838.1"/>
    <property type="molecule type" value="Genomic_DNA"/>
</dbReference>
<dbReference type="GO" id="GO:0106026">
    <property type="term" value="F:Gly-tRNA(Ala) deacylase activity"/>
    <property type="evidence" value="ECO:0007669"/>
    <property type="project" value="RHEA"/>
</dbReference>
<evidence type="ECO:0000256" key="3">
    <source>
        <dbReference type="ARBA" id="ARBA00047676"/>
    </source>
</evidence>
<dbReference type="NCBIfam" id="TIGR00256">
    <property type="entry name" value="D-aminoacyl-tRNA deacylase"/>
    <property type="match status" value="1"/>
</dbReference>
<dbReference type="InterPro" id="IPR003732">
    <property type="entry name" value="Daa-tRNA_deacyls_DTD"/>
</dbReference>
<evidence type="ECO:0000313" key="6">
    <source>
        <dbReference type="EMBL" id="OQR70838.1"/>
    </source>
</evidence>
<dbReference type="FunCoup" id="A0A1V9XBV2">
    <property type="interactions" value="470"/>
</dbReference>
<comment type="catalytic activity">
    <reaction evidence="4">
        <text>a D-aminoacyl-tRNA + H2O = a tRNA + a D-alpha-amino acid + H(+)</text>
        <dbReference type="Rhea" id="RHEA:13953"/>
        <dbReference type="Rhea" id="RHEA-COMP:10123"/>
        <dbReference type="Rhea" id="RHEA-COMP:10124"/>
        <dbReference type="ChEBI" id="CHEBI:15377"/>
        <dbReference type="ChEBI" id="CHEBI:15378"/>
        <dbReference type="ChEBI" id="CHEBI:59871"/>
        <dbReference type="ChEBI" id="CHEBI:78442"/>
        <dbReference type="ChEBI" id="CHEBI:79333"/>
        <dbReference type="EC" id="3.1.1.96"/>
    </reaction>
</comment>
<dbReference type="STRING" id="418985.A0A1V9XBV2"/>
<dbReference type="Pfam" id="PF02580">
    <property type="entry name" value="Tyr_Deacylase"/>
    <property type="match status" value="1"/>
</dbReference>
<name>A0A1V9XBV2_9ACAR</name>
<protein>
    <recommendedName>
        <fullName evidence="2 5">D-aminoacyl-tRNA deacylase</fullName>
        <ecNumber evidence="2 5">3.1.1.96</ecNumber>
    </recommendedName>
</protein>
<comment type="similarity">
    <text evidence="1 5">Belongs to the DTD family.</text>
</comment>
<proteinExistence type="inferred from homology"/>
<evidence type="ECO:0000256" key="2">
    <source>
        <dbReference type="ARBA" id="ARBA00013056"/>
    </source>
</evidence>
<dbReference type="InParanoid" id="A0A1V9XBV2"/>
<comment type="caution">
    <text evidence="6">The sequence shown here is derived from an EMBL/GenBank/DDBJ whole genome shotgun (WGS) entry which is preliminary data.</text>
</comment>
<accession>A0A1V9XBV2</accession>
<dbReference type="GO" id="GO:0005737">
    <property type="term" value="C:cytoplasm"/>
    <property type="evidence" value="ECO:0007669"/>
    <property type="project" value="UniProtKB-SubCell"/>
</dbReference>
<dbReference type="FunFam" id="3.50.80.10:FF:000001">
    <property type="entry name" value="D-aminoacyl-tRNA deacylase"/>
    <property type="match status" value="1"/>
</dbReference>
<dbReference type="Gene3D" id="3.50.80.10">
    <property type="entry name" value="D-tyrosyl-tRNA(Tyr) deacylase"/>
    <property type="match status" value="1"/>
</dbReference>
<dbReference type="GO" id="GO:0051500">
    <property type="term" value="F:D-tyrosyl-tRNA(Tyr) deacylase activity"/>
    <property type="evidence" value="ECO:0007669"/>
    <property type="project" value="TreeGrafter"/>
</dbReference>
<organism evidence="6 7">
    <name type="scientific">Tropilaelaps mercedesae</name>
    <dbReference type="NCBI Taxonomy" id="418985"/>
    <lineage>
        <taxon>Eukaryota</taxon>
        <taxon>Metazoa</taxon>
        <taxon>Ecdysozoa</taxon>
        <taxon>Arthropoda</taxon>
        <taxon>Chelicerata</taxon>
        <taxon>Arachnida</taxon>
        <taxon>Acari</taxon>
        <taxon>Parasitiformes</taxon>
        <taxon>Mesostigmata</taxon>
        <taxon>Gamasina</taxon>
        <taxon>Dermanyssoidea</taxon>
        <taxon>Laelapidae</taxon>
        <taxon>Tropilaelaps</taxon>
    </lineage>
</organism>
<evidence type="ECO:0000313" key="7">
    <source>
        <dbReference type="Proteomes" id="UP000192247"/>
    </source>
</evidence>
<comment type="catalytic activity">
    <reaction evidence="3">
        <text>glycyl-tRNA(Ala) + H2O = tRNA(Ala) + glycine + H(+)</text>
        <dbReference type="Rhea" id="RHEA:53744"/>
        <dbReference type="Rhea" id="RHEA-COMP:9657"/>
        <dbReference type="Rhea" id="RHEA-COMP:13640"/>
        <dbReference type="ChEBI" id="CHEBI:15377"/>
        <dbReference type="ChEBI" id="CHEBI:15378"/>
        <dbReference type="ChEBI" id="CHEBI:57305"/>
        <dbReference type="ChEBI" id="CHEBI:78442"/>
        <dbReference type="ChEBI" id="CHEBI:78522"/>
        <dbReference type="EC" id="3.1.1.96"/>
    </reaction>
</comment>
<comment type="subcellular location">
    <subcellularLocation>
        <location evidence="5">Cytoplasm</location>
    </subcellularLocation>
</comment>